<evidence type="ECO:0000256" key="1">
    <source>
        <dbReference type="SAM" id="SignalP"/>
    </source>
</evidence>
<protein>
    <submittedName>
        <fullName evidence="2">Uncharacterized protein</fullName>
    </submittedName>
</protein>
<dbReference type="EMBL" id="JABFAE010000008">
    <property type="protein sequence ID" value="MBA0835147.1"/>
    <property type="molecule type" value="Genomic_DNA"/>
</dbReference>
<dbReference type="AlphaFoldDB" id="A0A7J9JLU0"/>
<comment type="caution">
    <text evidence="2">The sequence shown here is derived from an EMBL/GenBank/DDBJ whole genome shotgun (WGS) entry which is preliminary data.</text>
</comment>
<evidence type="ECO:0000313" key="3">
    <source>
        <dbReference type="Proteomes" id="UP000593575"/>
    </source>
</evidence>
<sequence>MLFLEGGCSSSVNAFKRGKGNHLLLVFILFSKLTHSSMSCLTGEYPYSEVLAMTAYVTPDRCICSYTEDCSTVQSSECGTVVRLYGVSQRCSQGRKLQPMCCKKLGQL</sequence>
<gene>
    <name evidence="2" type="ORF">Goarm_007446</name>
</gene>
<feature type="chain" id="PRO_5029548634" evidence="1">
    <location>
        <begin position="37"/>
        <end position="108"/>
    </location>
</feature>
<name>A0A7J9JLU0_9ROSI</name>
<keyword evidence="1" id="KW-0732">Signal</keyword>
<proteinExistence type="predicted"/>
<organism evidence="2 3">
    <name type="scientific">Gossypium armourianum</name>
    <dbReference type="NCBI Taxonomy" id="34283"/>
    <lineage>
        <taxon>Eukaryota</taxon>
        <taxon>Viridiplantae</taxon>
        <taxon>Streptophyta</taxon>
        <taxon>Embryophyta</taxon>
        <taxon>Tracheophyta</taxon>
        <taxon>Spermatophyta</taxon>
        <taxon>Magnoliopsida</taxon>
        <taxon>eudicotyledons</taxon>
        <taxon>Gunneridae</taxon>
        <taxon>Pentapetalae</taxon>
        <taxon>rosids</taxon>
        <taxon>malvids</taxon>
        <taxon>Malvales</taxon>
        <taxon>Malvaceae</taxon>
        <taxon>Malvoideae</taxon>
        <taxon>Gossypium</taxon>
    </lineage>
</organism>
<keyword evidence="3" id="KW-1185">Reference proteome</keyword>
<evidence type="ECO:0000313" key="2">
    <source>
        <dbReference type="EMBL" id="MBA0835147.1"/>
    </source>
</evidence>
<accession>A0A7J9JLU0</accession>
<dbReference type="Proteomes" id="UP000593575">
    <property type="component" value="Unassembled WGS sequence"/>
</dbReference>
<feature type="signal peptide" evidence="1">
    <location>
        <begin position="1"/>
        <end position="36"/>
    </location>
</feature>
<reference evidence="2 3" key="1">
    <citation type="journal article" date="2019" name="Genome Biol. Evol.">
        <title>Insights into the evolution of the New World diploid cottons (Gossypium, subgenus Houzingenia) based on genome sequencing.</title>
        <authorList>
            <person name="Grover C.E."/>
            <person name="Arick M.A. 2nd"/>
            <person name="Thrash A."/>
            <person name="Conover J.L."/>
            <person name="Sanders W.S."/>
            <person name="Peterson D.G."/>
            <person name="Frelichowski J.E."/>
            <person name="Scheffler J.A."/>
            <person name="Scheffler B.E."/>
            <person name="Wendel J.F."/>
        </authorList>
    </citation>
    <scope>NUCLEOTIDE SEQUENCE [LARGE SCALE GENOMIC DNA]</scope>
    <source>
        <strain evidence="2">6</strain>
        <tissue evidence="2">Leaf</tissue>
    </source>
</reference>